<evidence type="ECO:0000256" key="4">
    <source>
        <dbReference type="ARBA" id="ARBA00022691"/>
    </source>
</evidence>
<comment type="caution">
    <text evidence="5">The sequence shown here is derived from an EMBL/GenBank/DDBJ whole genome shotgun (WGS) entry which is preliminary data.</text>
</comment>
<sequence length="156" mass="18348">AGVYGYPRNNYQRLLRKSYRGKNPDSHRFANHTTETIRIFKNVLKKADPGKKIDVEERVKLGLKKRNTVLLSRRLHSPTLMSIPDDYIHYSEPRILTVREYARIQSFPDWYEFREAYTTGGKRRIEQVPRYTQIGNAIPPLFGEQSGEVLKEILIR</sequence>
<dbReference type="AlphaFoldDB" id="X0Z2N6"/>
<dbReference type="GO" id="GO:0003886">
    <property type="term" value="F:DNA (cytosine-5-)-methyltransferase activity"/>
    <property type="evidence" value="ECO:0007669"/>
    <property type="project" value="UniProtKB-EC"/>
</dbReference>
<feature type="non-terminal residue" evidence="5">
    <location>
        <position position="1"/>
    </location>
</feature>
<evidence type="ECO:0000256" key="1">
    <source>
        <dbReference type="ARBA" id="ARBA00011975"/>
    </source>
</evidence>
<organism evidence="5">
    <name type="scientific">marine sediment metagenome</name>
    <dbReference type="NCBI Taxonomy" id="412755"/>
    <lineage>
        <taxon>unclassified sequences</taxon>
        <taxon>metagenomes</taxon>
        <taxon>ecological metagenomes</taxon>
    </lineage>
</organism>
<accession>X0Z2N6</accession>
<dbReference type="InterPro" id="IPR029063">
    <property type="entry name" value="SAM-dependent_MTases_sf"/>
</dbReference>
<dbReference type="PANTHER" id="PTHR10629:SF52">
    <property type="entry name" value="DNA (CYTOSINE-5)-METHYLTRANSFERASE 1"/>
    <property type="match status" value="1"/>
</dbReference>
<dbReference type="Pfam" id="PF00145">
    <property type="entry name" value="DNA_methylase"/>
    <property type="match status" value="1"/>
</dbReference>
<dbReference type="GO" id="GO:0032259">
    <property type="term" value="P:methylation"/>
    <property type="evidence" value="ECO:0007669"/>
    <property type="project" value="UniProtKB-KW"/>
</dbReference>
<proteinExistence type="predicted"/>
<dbReference type="SUPFAM" id="SSF53335">
    <property type="entry name" value="S-adenosyl-L-methionine-dependent methyltransferases"/>
    <property type="match status" value="1"/>
</dbReference>
<gene>
    <name evidence="5" type="ORF">S01H4_17647</name>
</gene>
<dbReference type="InterPro" id="IPR001525">
    <property type="entry name" value="C5_MeTfrase"/>
</dbReference>
<reference evidence="5" key="1">
    <citation type="journal article" date="2014" name="Front. Microbiol.">
        <title>High frequency of phylogenetically diverse reductive dehalogenase-homologous genes in deep subseafloor sedimentary metagenomes.</title>
        <authorList>
            <person name="Kawai M."/>
            <person name="Futagami T."/>
            <person name="Toyoda A."/>
            <person name="Takaki Y."/>
            <person name="Nishi S."/>
            <person name="Hori S."/>
            <person name="Arai W."/>
            <person name="Tsubouchi T."/>
            <person name="Morono Y."/>
            <person name="Uchiyama I."/>
            <person name="Ito T."/>
            <person name="Fujiyama A."/>
            <person name="Inagaki F."/>
            <person name="Takami H."/>
        </authorList>
    </citation>
    <scope>NUCLEOTIDE SEQUENCE</scope>
    <source>
        <strain evidence="5">Expedition CK06-06</strain>
    </source>
</reference>
<keyword evidence="3" id="KW-0808">Transferase</keyword>
<dbReference type="Gene3D" id="3.90.120.10">
    <property type="entry name" value="DNA Methylase, subunit A, domain 2"/>
    <property type="match status" value="1"/>
</dbReference>
<dbReference type="PANTHER" id="PTHR10629">
    <property type="entry name" value="CYTOSINE-SPECIFIC METHYLTRANSFERASE"/>
    <property type="match status" value="1"/>
</dbReference>
<evidence type="ECO:0000256" key="2">
    <source>
        <dbReference type="ARBA" id="ARBA00022603"/>
    </source>
</evidence>
<dbReference type="EMBL" id="BART01007787">
    <property type="protein sequence ID" value="GAG63490.1"/>
    <property type="molecule type" value="Genomic_DNA"/>
</dbReference>
<evidence type="ECO:0000256" key="3">
    <source>
        <dbReference type="ARBA" id="ARBA00022679"/>
    </source>
</evidence>
<keyword evidence="2" id="KW-0489">Methyltransferase</keyword>
<evidence type="ECO:0000313" key="5">
    <source>
        <dbReference type="EMBL" id="GAG63490.1"/>
    </source>
</evidence>
<protein>
    <recommendedName>
        <fullName evidence="1">DNA (cytosine-5-)-methyltransferase</fullName>
        <ecNumber evidence="1">2.1.1.37</ecNumber>
    </recommendedName>
</protein>
<keyword evidence="4" id="KW-0949">S-adenosyl-L-methionine</keyword>
<dbReference type="EC" id="2.1.1.37" evidence="1"/>
<dbReference type="InterPro" id="IPR050390">
    <property type="entry name" value="C5-Methyltransferase"/>
</dbReference>
<name>X0Z2N6_9ZZZZ</name>